<name>A0A7S7YER8_9VIRU</name>
<feature type="compositionally biased region" description="Pro residues" evidence="1">
    <location>
        <begin position="1"/>
        <end position="16"/>
    </location>
</feature>
<dbReference type="KEGG" id="vg:80543655"/>
<protein>
    <submittedName>
        <fullName evidence="2">Uncharacterized protein</fullName>
    </submittedName>
</protein>
<reference evidence="2 3" key="1">
    <citation type="submission" date="2020-09" db="EMBL/GenBank/DDBJ databases">
        <authorList>
            <person name="Zhang R."/>
            <person name="Garcia K."/>
            <person name="Ogata H."/>
        </authorList>
    </citation>
    <scope>NUCLEOTIDE SEQUENCE [LARGE SCALE GENOMIC DNA]</scope>
    <source>
        <strain evidence="3">stheno</strain>
    </source>
</reference>
<evidence type="ECO:0000313" key="3">
    <source>
        <dbReference type="Proteomes" id="UP001162098"/>
    </source>
</evidence>
<accession>A0A7S7YER8</accession>
<keyword evidence="3" id="KW-1185">Reference proteome</keyword>
<organism evidence="2 3">
    <name type="scientific">Medusavirus stheno T3</name>
    <dbReference type="NCBI Taxonomy" id="3069717"/>
    <lineage>
        <taxon>Viruses</taxon>
        <taxon>Varidnaviria</taxon>
        <taxon>Bamfordvirae</taxon>
        <taxon>Nucleocytoviricota</taxon>
        <taxon>Megaviricetes</taxon>
        <taxon>Mamonoviridae</taxon>
        <taxon>Medusavirus</taxon>
        <taxon>Medusavirus sthenus</taxon>
    </lineage>
</organism>
<proteinExistence type="predicted"/>
<dbReference type="EMBL" id="MW018138">
    <property type="protein sequence ID" value="QPB44459.1"/>
    <property type="molecule type" value="Genomic_DNA"/>
</dbReference>
<feature type="region of interest" description="Disordered" evidence="1">
    <location>
        <begin position="1"/>
        <end position="21"/>
    </location>
</feature>
<dbReference type="Proteomes" id="UP001162098">
    <property type="component" value="Segment"/>
</dbReference>
<sequence>MQRPNPCDPPSRPSPSRPTKGFWERVDNFFFGESPADATARRWREYNEECRREDCEWQRRLSRRS</sequence>
<evidence type="ECO:0000256" key="1">
    <source>
        <dbReference type="SAM" id="MobiDB-lite"/>
    </source>
</evidence>
<evidence type="ECO:0000313" key="2">
    <source>
        <dbReference type="EMBL" id="QPB44459.1"/>
    </source>
</evidence>